<dbReference type="CDD" id="cd08646">
    <property type="entry name" value="FMT_core_Met-tRNA-FMT_N"/>
    <property type="match status" value="1"/>
</dbReference>
<dbReference type="InterPro" id="IPR036477">
    <property type="entry name" value="Formyl_transf_N_sf"/>
</dbReference>
<dbReference type="KEGG" id="dci:103506009"/>
<dbReference type="PANTHER" id="PTHR11138">
    <property type="entry name" value="METHIONYL-TRNA FORMYLTRANSFERASE"/>
    <property type="match status" value="1"/>
</dbReference>
<dbReference type="SUPFAM" id="SSF53328">
    <property type="entry name" value="Formyltransferase"/>
    <property type="match status" value="1"/>
</dbReference>
<evidence type="ECO:0000256" key="1">
    <source>
        <dbReference type="ARBA" id="ARBA00012261"/>
    </source>
</evidence>
<evidence type="ECO:0000313" key="3">
    <source>
        <dbReference type="Proteomes" id="UP000079169"/>
    </source>
</evidence>
<dbReference type="InterPro" id="IPR002376">
    <property type="entry name" value="Formyl_transf_N"/>
</dbReference>
<dbReference type="GO" id="GO:0005739">
    <property type="term" value="C:mitochondrion"/>
    <property type="evidence" value="ECO:0007669"/>
    <property type="project" value="TreeGrafter"/>
</dbReference>
<dbReference type="InterPro" id="IPR041711">
    <property type="entry name" value="Met-tRNA-FMT_N"/>
</dbReference>
<dbReference type="Proteomes" id="UP000079169">
    <property type="component" value="Unplaced"/>
</dbReference>
<keyword evidence="3" id="KW-1185">Reference proteome</keyword>
<dbReference type="PaxDb" id="121845-A0A3Q0ILB0"/>
<reference evidence="4" key="1">
    <citation type="submission" date="2025-08" db="UniProtKB">
        <authorList>
            <consortium name="RefSeq"/>
        </authorList>
    </citation>
    <scope>IDENTIFICATION</scope>
</reference>
<feature type="domain" description="Formyl transferase N-terminal" evidence="2">
    <location>
        <begin position="48"/>
        <end position="157"/>
    </location>
</feature>
<dbReference type="GeneID" id="103506009"/>
<dbReference type="RefSeq" id="XP_026676982.1">
    <property type="nucleotide sequence ID" value="XM_026821181.1"/>
</dbReference>
<dbReference type="Pfam" id="PF00551">
    <property type="entry name" value="Formyl_trans_N"/>
    <property type="match status" value="1"/>
</dbReference>
<dbReference type="EC" id="2.1.2.9" evidence="1"/>
<organism evidence="3 4">
    <name type="scientific">Diaphorina citri</name>
    <name type="common">Asian citrus psyllid</name>
    <dbReference type="NCBI Taxonomy" id="121845"/>
    <lineage>
        <taxon>Eukaryota</taxon>
        <taxon>Metazoa</taxon>
        <taxon>Ecdysozoa</taxon>
        <taxon>Arthropoda</taxon>
        <taxon>Hexapoda</taxon>
        <taxon>Insecta</taxon>
        <taxon>Pterygota</taxon>
        <taxon>Neoptera</taxon>
        <taxon>Paraneoptera</taxon>
        <taxon>Hemiptera</taxon>
        <taxon>Sternorrhyncha</taxon>
        <taxon>Psylloidea</taxon>
        <taxon>Psyllidae</taxon>
        <taxon>Diaphorininae</taxon>
        <taxon>Diaphorina</taxon>
    </lineage>
</organism>
<dbReference type="GO" id="GO:0004479">
    <property type="term" value="F:methionyl-tRNA formyltransferase activity"/>
    <property type="evidence" value="ECO:0007669"/>
    <property type="project" value="UniProtKB-EC"/>
</dbReference>
<dbReference type="PANTHER" id="PTHR11138:SF5">
    <property type="entry name" value="METHIONYL-TRNA FORMYLTRANSFERASE, MITOCHONDRIAL"/>
    <property type="match status" value="1"/>
</dbReference>
<dbReference type="Gene3D" id="3.40.50.12230">
    <property type="match status" value="1"/>
</dbReference>
<sequence>MLDDLPYNCRTNTLISKLEVVSSKEGKHSPVIQFAQDEKLTLYRWPMDPDLIKDNYDIGMVVSFGHLIPSKIINAFPLGMINVHGSILPRWRGAAPIVHAILHGDHETGISIIRVRPKHFDRGEIVRQYRCSISPDDTAGELHNKLALVGGQLLLECVRDMPRCVLNAPAQPDEGATYGMKVI</sequence>
<proteinExistence type="predicted"/>
<accession>A0A3Q0ILB0</accession>
<dbReference type="STRING" id="121845.A0A3Q0ILB0"/>
<evidence type="ECO:0000313" key="4">
    <source>
        <dbReference type="RefSeq" id="XP_026676982.1"/>
    </source>
</evidence>
<dbReference type="AlphaFoldDB" id="A0A3Q0ILB0"/>
<gene>
    <name evidence="4" type="primary">LOC103506009</name>
</gene>
<protein>
    <recommendedName>
        <fullName evidence="1">methionyl-tRNA formyltransferase</fullName>
        <ecNumber evidence="1">2.1.2.9</ecNumber>
    </recommendedName>
</protein>
<name>A0A3Q0ILB0_DIACI</name>
<evidence type="ECO:0000259" key="2">
    <source>
        <dbReference type="Pfam" id="PF00551"/>
    </source>
</evidence>